<dbReference type="Proteomes" id="UP000305675">
    <property type="component" value="Unassembled WGS sequence"/>
</dbReference>
<keyword evidence="3 4" id="KW-0961">Cell wall biogenesis/degradation</keyword>
<dbReference type="InterPro" id="IPR036680">
    <property type="entry name" value="SPOR-like_sf"/>
</dbReference>
<dbReference type="PANTHER" id="PTHR34183:SF1">
    <property type="entry name" value="ENDOLYTIC PEPTIDOGLYCAN TRANSGLYCOSYLASE RLPA"/>
    <property type="match status" value="1"/>
</dbReference>
<dbReference type="InterPro" id="IPR009009">
    <property type="entry name" value="RlpA-like_DPBB"/>
</dbReference>
<evidence type="ECO:0000313" key="7">
    <source>
        <dbReference type="EMBL" id="TKB49106.1"/>
    </source>
</evidence>
<dbReference type="NCBIfam" id="TIGR00413">
    <property type="entry name" value="rlpA"/>
    <property type="match status" value="1"/>
</dbReference>
<dbReference type="InterPro" id="IPR007730">
    <property type="entry name" value="SPOR-like_dom"/>
</dbReference>
<dbReference type="SUPFAM" id="SSF110997">
    <property type="entry name" value="Sporulation related repeat"/>
    <property type="match status" value="1"/>
</dbReference>
<evidence type="ECO:0000256" key="2">
    <source>
        <dbReference type="ARBA" id="ARBA00023239"/>
    </source>
</evidence>
<evidence type="ECO:0000256" key="3">
    <source>
        <dbReference type="ARBA" id="ARBA00023316"/>
    </source>
</evidence>
<evidence type="ECO:0000256" key="1">
    <source>
        <dbReference type="ARBA" id="ARBA00022729"/>
    </source>
</evidence>
<reference evidence="7 8" key="1">
    <citation type="submission" date="2019-04" db="EMBL/GenBank/DDBJ databases">
        <authorList>
            <person name="Hwang J.C."/>
        </authorList>
    </citation>
    <scope>NUCLEOTIDE SEQUENCE [LARGE SCALE GENOMIC DNA]</scope>
    <source>
        <strain evidence="7 8">IMCC35002</strain>
    </source>
</reference>
<dbReference type="GO" id="GO:0008932">
    <property type="term" value="F:lytic endotransglycosylase activity"/>
    <property type="evidence" value="ECO:0007669"/>
    <property type="project" value="UniProtKB-UniRule"/>
</dbReference>
<comment type="similarity">
    <text evidence="4 5">Belongs to the RlpA family.</text>
</comment>
<dbReference type="FunFam" id="2.40.40.10:FF:000003">
    <property type="entry name" value="Endolytic peptidoglycan transglycosylase RlpA"/>
    <property type="match status" value="1"/>
</dbReference>
<dbReference type="GO" id="GO:0000270">
    <property type="term" value="P:peptidoglycan metabolic process"/>
    <property type="evidence" value="ECO:0007669"/>
    <property type="project" value="UniProtKB-UniRule"/>
</dbReference>
<dbReference type="EMBL" id="SWCJ01000030">
    <property type="protein sequence ID" value="TKB49106.1"/>
    <property type="molecule type" value="Genomic_DNA"/>
</dbReference>
<dbReference type="PROSITE" id="PS51724">
    <property type="entry name" value="SPOR"/>
    <property type="match status" value="1"/>
</dbReference>
<dbReference type="RefSeq" id="WP_136865438.1">
    <property type="nucleotide sequence ID" value="NZ_SWCJ01000030.1"/>
</dbReference>
<dbReference type="EC" id="4.2.2.-" evidence="4"/>
<protein>
    <recommendedName>
        <fullName evidence="4">Endolytic peptidoglycan transglycosylase RlpA</fullName>
        <ecNumber evidence="4">4.2.2.-</ecNumber>
    </recommendedName>
</protein>
<evidence type="ECO:0000256" key="4">
    <source>
        <dbReference type="HAMAP-Rule" id="MF_02071"/>
    </source>
</evidence>
<keyword evidence="2 4" id="KW-0456">Lyase</keyword>
<dbReference type="AlphaFoldDB" id="A0A4U1BDF8"/>
<dbReference type="CDD" id="cd22268">
    <property type="entry name" value="DPBB_RlpA-like"/>
    <property type="match status" value="1"/>
</dbReference>
<keyword evidence="1" id="KW-0732">Signal</keyword>
<dbReference type="Gene3D" id="3.30.70.1070">
    <property type="entry name" value="Sporulation related repeat"/>
    <property type="match status" value="1"/>
</dbReference>
<dbReference type="OrthoDB" id="9779128at2"/>
<proteinExistence type="inferred from homology"/>
<dbReference type="InterPro" id="IPR012997">
    <property type="entry name" value="RplA"/>
</dbReference>
<name>A0A4U1BDF8_9GAMM</name>
<dbReference type="Gene3D" id="2.40.40.10">
    <property type="entry name" value="RlpA-like domain"/>
    <property type="match status" value="1"/>
</dbReference>
<dbReference type="GO" id="GO:0071555">
    <property type="term" value="P:cell wall organization"/>
    <property type="evidence" value="ECO:0007669"/>
    <property type="project" value="UniProtKB-KW"/>
</dbReference>
<dbReference type="Pfam" id="PF05036">
    <property type="entry name" value="SPOR"/>
    <property type="match status" value="1"/>
</dbReference>
<keyword evidence="8" id="KW-1185">Reference proteome</keyword>
<gene>
    <name evidence="4" type="primary">rlpA</name>
    <name evidence="7" type="ORF">FCL42_21305</name>
</gene>
<evidence type="ECO:0000259" key="6">
    <source>
        <dbReference type="PROSITE" id="PS51724"/>
    </source>
</evidence>
<comment type="caution">
    <text evidence="7">The sequence shown here is derived from an EMBL/GenBank/DDBJ whole genome shotgun (WGS) entry which is preliminary data.</text>
</comment>
<dbReference type="GO" id="GO:0009279">
    <property type="term" value="C:cell outer membrane"/>
    <property type="evidence" value="ECO:0007669"/>
    <property type="project" value="TreeGrafter"/>
</dbReference>
<comment type="function">
    <text evidence="4">Lytic transglycosylase with a strong preference for naked glycan strands that lack stem peptides.</text>
</comment>
<sequence>MMRLNLKLILVVTLLLNGCSSGRYSMRDDKAPENAPNLDTLEQPIPRFEAPSKQGNRDYRVRGIDYRVMASAAGYKQQGVASWYGAKFHGHLTSNGETYDMYGFSAAHKGLPLPTYVKVTNLANQKSVIVRVNDRGPFHNERLIDLSYAAAYQLDMLKTGTAHVEVEAIATTPDWHPHLPKVNGNDKNHYIQVTALSNQDKVQELATRLEREHGASSRIIESGSLFKLQLGPLPNPVKAQELLHQLQRGGFQQAFSVFEATNQN</sequence>
<dbReference type="InterPro" id="IPR036908">
    <property type="entry name" value="RlpA-like_sf"/>
</dbReference>
<dbReference type="PANTHER" id="PTHR34183">
    <property type="entry name" value="ENDOLYTIC PEPTIDOGLYCAN TRANSGLYCOSYLASE RLPA"/>
    <property type="match status" value="1"/>
</dbReference>
<organism evidence="7 8">
    <name type="scientific">Ferrimonas aestuarii</name>
    <dbReference type="NCBI Taxonomy" id="2569539"/>
    <lineage>
        <taxon>Bacteria</taxon>
        <taxon>Pseudomonadati</taxon>
        <taxon>Pseudomonadota</taxon>
        <taxon>Gammaproteobacteria</taxon>
        <taxon>Alteromonadales</taxon>
        <taxon>Ferrimonadaceae</taxon>
        <taxon>Ferrimonas</taxon>
    </lineage>
</organism>
<dbReference type="Pfam" id="PF03330">
    <property type="entry name" value="DPBB_1"/>
    <property type="match status" value="1"/>
</dbReference>
<feature type="domain" description="SPOR" evidence="6">
    <location>
        <begin position="183"/>
        <end position="259"/>
    </location>
</feature>
<dbReference type="GO" id="GO:0042834">
    <property type="term" value="F:peptidoglycan binding"/>
    <property type="evidence" value="ECO:0007669"/>
    <property type="project" value="InterPro"/>
</dbReference>
<dbReference type="HAMAP" id="MF_02071">
    <property type="entry name" value="RlpA"/>
    <property type="match status" value="1"/>
</dbReference>
<evidence type="ECO:0000256" key="5">
    <source>
        <dbReference type="RuleBase" id="RU003495"/>
    </source>
</evidence>
<accession>A0A4U1BDF8</accession>
<dbReference type="SUPFAM" id="SSF50685">
    <property type="entry name" value="Barwin-like endoglucanases"/>
    <property type="match status" value="1"/>
</dbReference>
<evidence type="ECO:0000313" key="8">
    <source>
        <dbReference type="Proteomes" id="UP000305675"/>
    </source>
</evidence>
<dbReference type="InterPro" id="IPR034718">
    <property type="entry name" value="RlpA"/>
</dbReference>